<dbReference type="RefSeq" id="WP_032578695.1">
    <property type="nucleotide sequence ID" value="NZ_JGDB01000202.1"/>
</dbReference>
<dbReference type="AlphaFoldDB" id="A0A015U5D6"/>
<evidence type="ECO:0000256" key="1">
    <source>
        <dbReference type="SAM" id="Phobius"/>
    </source>
</evidence>
<feature type="transmembrane region" description="Helical" evidence="1">
    <location>
        <begin position="51"/>
        <end position="77"/>
    </location>
</feature>
<sequence length="345" mass="40119">MSLVNNFTVKKVRSSNLELLRLLSMFFVLVVHTDFQALGMPDRTEMTILPLFSVFRIIIEAFAIVCVNSFVLLSGWFGINFHIKSLCNLLFQCAFFLIGIYTFTILIGIEPLSISGIKRCLMLTNNVWFVKCYLGMFIMAPILNAFVKKTDKRTFSTVLLSFFIFQTIYGWFSNGAPYFEKGYSAFSFMGLYLLARYVRIYQPSYTQWSKSKNLLMYISLSTFTALMLIITCYFDKVGYFCMFWTYTSPLVIAGALYLLLFFNRFAFQNKGINWIAASCFAVYLFHFFIWEYFMKPHIQQLAVTYNGISCLLVITGLLLTFFTAAILIDKIRLYIWNHFVSKYIS</sequence>
<organism evidence="3 4">
    <name type="scientific">Bacteroides fragilis str. 3998T(B)3</name>
    <dbReference type="NCBI Taxonomy" id="1339316"/>
    <lineage>
        <taxon>Bacteria</taxon>
        <taxon>Pseudomonadati</taxon>
        <taxon>Bacteroidota</taxon>
        <taxon>Bacteroidia</taxon>
        <taxon>Bacteroidales</taxon>
        <taxon>Bacteroidaceae</taxon>
        <taxon>Bacteroides</taxon>
    </lineage>
</organism>
<feature type="transmembrane region" description="Helical" evidence="1">
    <location>
        <begin position="128"/>
        <end position="147"/>
    </location>
</feature>
<feature type="transmembrane region" description="Helical" evidence="1">
    <location>
        <begin position="89"/>
        <end position="108"/>
    </location>
</feature>
<evidence type="ECO:0000313" key="4">
    <source>
        <dbReference type="Proteomes" id="UP000020773"/>
    </source>
</evidence>
<feature type="transmembrane region" description="Helical" evidence="1">
    <location>
        <begin position="237"/>
        <end position="262"/>
    </location>
</feature>
<feature type="transmembrane region" description="Helical" evidence="1">
    <location>
        <begin position="305"/>
        <end position="328"/>
    </location>
</feature>
<feature type="domain" description="Acyltransferase 3" evidence="2">
    <location>
        <begin position="16"/>
        <end position="322"/>
    </location>
</feature>
<feature type="transmembrane region" description="Helical" evidence="1">
    <location>
        <begin position="184"/>
        <end position="202"/>
    </location>
</feature>
<keyword evidence="3" id="KW-0012">Acyltransferase</keyword>
<reference evidence="3 4" key="1">
    <citation type="submission" date="2014-02" db="EMBL/GenBank/DDBJ databases">
        <authorList>
            <person name="Sears C."/>
            <person name="Carroll K."/>
            <person name="Sack B.R."/>
            <person name="Qadri F."/>
            <person name="Myers L.L."/>
            <person name="Chung G.-T."/>
            <person name="Escheverria P."/>
            <person name="Fraser C.M."/>
            <person name="Sadzewicz L."/>
            <person name="Shefchek K.A."/>
            <person name="Tallon L."/>
            <person name="Das S.P."/>
            <person name="Daugherty S."/>
            <person name="Mongodin E.F."/>
        </authorList>
    </citation>
    <scope>NUCLEOTIDE SEQUENCE [LARGE SCALE GENOMIC DNA]</scope>
    <source>
        <strain evidence="4">3998T(B)3</strain>
    </source>
</reference>
<accession>A0A015U5D6</accession>
<dbReference type="InterPro" id="IPR002656">
    <property type="entry name" value="Acyl_transf_3_dom"/>
</dbReference>
<dbReference type="Proteomes" id="UP000020773">
    <property type="component" value="Unassembled WGS sequence"/>
</dbReference>
<evidence type="ECO:0000313" key="3">
    <source>
        <dbReference type="EMBL" id="EXY90042.1"/>
    </source>
</evidence>
<dbReference type="EMBL" id="JGDB01000202">
    <property type="protein sequence ID" value="EXY90042.1"/>
    <property type="molecule type" value="Genomic_DNA"/>
</dbReference>
<dbReference type="GO" id="GO:0016747">
    <property type="term" value="F:acyltransferase activity, transferring groups other than amino-acyl groups"/>
    <property type="evidence" value="ECO:0007669"/>
    <property type="project" value="InterPro"/>
</dbReference>
<comment type="caution">
    <text evidence="3">The sequence shown here is derived from an EMBL/GenBank/DDBJ whole genome shotgun (WGS) entry which is preliminary data.</text>
</comment>
<gene>
    <name evidence="3" type="ORF">M125_3291</name>
</gene>
<evidence type="ECO:0000259" key="2">
    <source>
        <dbReference type="Pfam" id="PF01757"/>
    </source>
</evidence>
<feature type="transmembrane region" description="Helical" evidence="1">
    <location>
        <begin position="274"/>
        <end position="293"/>
    </location>
</feature>
<feature type="transmembrane region" description="Helical" evidence="1">
    <location>
        <begin position="154"/>
        <end position="172"/>
    </location>
</feature>
<feature type="transmembrane region" description="Helical" evidence="1">
    <location>
        <begin position="214"/>
        <end position="231"/>
    </location>
</feature>
<name>A0A015U5D6_BACFG</name>
<keyword evidence="1" id="KW-0812">Transmembrane</keyword>
<keyword evidence="1" id="KW-0472">Membrane</keyword>
<protein>
    <submittedName>
        <fullName evidence="3">Acyltransferase family protein</fullName>
    </submittedName>
</protein>
<dbReference type="Pfam" id="PF01757">
    <property type="entry name" value="Acyl_transf_3"/>
    <property type="match status" value="1"/>
</dbReference>
<feature type="transmembrane region" description="Helical" evidence="1">
    <location>
        <begin position="20"/>
        <end position="39"/>
    </location>
</feature>
<proteinExistence type="predicted"/>
<keyword evidence="3" id="KW-0808">Transferase</keyword>
<keyword evidence="1" id="KW-1133">Transmembrane helix</keyword>
<dbReference type="PATRIC" id="fig|1339316.3.peg.3127"/>